<comment type="caution">
    <text evidence="2">The sequence shown here is derived from an EMBL/GenBank/DDBJ whole genome shotgun (WGS) entry which is preliminary data.</text>
</comment>
<feature type="signal peptide" evidence="1">
    <location>
        <begin position="1"/>
        <end position="22"/>
    </location>
</feature>
<dbReference type="Proteomes" id="UP000813444">
    <property type="component" value="Unassembled WGS sequence"/>
</dbReference>
<gene>
    <name evidence="2" type="ORF">B0I35DRAFT_11389</name>
</gene>
<proteinExistence type="predicted"/>
<protein>
    <recommendedName>
        <fullName evidence="4">Secreted protein</fullName>
    </recommendedName>
</protein>
<accession>A0A8K0WWI2</accession>
<evidence type="ECO:0000313" key="2">
    <source>
        <dbReference type="EMBL" id="KAH7328200.1"/>
    </source>
</evidence>
<name>A0A8K0WWI2_9HYPO</name>
<feature type="chain" id="PRO_5035454957" description="Secreted protein" evidence="1">
    <location>
        <begin position="23"/>
        <end position="87"/>
    </location>
</feature>
<sequence length="87" mass="9971">MNILSLMCLLPLLPLFPVRCYSMRVSMVQLDTRVHAYLKSRRLTSCGAWPRAWFIASSSTKVTKVRACLAHRRRQRACFLDSSAINV</sequence>
<keyword evidence="1" id="KW-0732">Signal</keyword>
<keyword evidence="3" id="KW-1185">Reference proteome</keyword>
<organism evidence="2 3">
    <name type="scientific">Stachybotrys elegans</name>
    <dbReference type="NCBI Taxonomy" id="80388"/>
    <lineage>
        <taxon>Eukaryota</taxon>
        <taxon>Fungi</taxon>
        <taxon>Dikarya</taxon>
        <taxon>Ascomycota</taxon>
        <taxon>Pezizomycotina</taxon>
        <taxon>Sordariomycetes</taxon>
        <taxon>Hypocreomycetidae</taxon>
        <taxon>Hypocreales</taxon>
        <taxon>Stachybotryaceae</taxon>
        <taxon>Stachybotrys</taxon>
    </lineage>
</organism>
<dbReference type="AlphaFoldDB" id="A0A8K0WWI2"/>
<evidence type="ECO:0000256" key="1">
    <source>
        <dbReference type="SAM" id="SignalP"/>
    </source>
</evidence>
<dbReference type="EMBL" id="JAGPNK010000001">
    <property type="protein sequence ID" value="KAH7328200.1"/>
    <property type="molecule type" value="Genomic_DNA"/>
</dbReference>
<reference evidence="2" key="1">
    <citation type="journal article" date="2021" name="Nat. Commun.">
        <title>Genetic determinants of endophytism in the Arabidopsis root mycobiome.</title>
        <authorList>
            <person name="Mesny F."/>
            <person name="Miyauchi S."/>
            <person name="Thiergart T."/>
            <person name="Pickel B."/>
            <person name="Atanasova L."/>
            <person name="Karlsson M."/>
            <person name="Huettel B."/>
            <person name="Barry K.W."/>
            <person name="Haridas S."/>
            <person name="Chen C."/>
            <person name="Bauer D."/>
            <person name="Andreopoulos W."/>
            <person name="Pangilinan J."/>
            <person name="LaButti K."/>
            <person name="Riley R."/>
            <person name="Lipzen A."/>
            <person name="Clum A."/>
            <person name="Drula E."/>
            <person name="Henrissat B."/>
            <person name="Kohler A."/>
            <person name="Grigoriev I.V."/>
            <person name="Martin F.M."/>
            <person name="Hacquard S."/>
        </authorList>
    </citation>
    <scope>NUCLEOTIDE SEQUENCE</scope>
    <source>
        <strain evidence="2">MPI-CAGE-CH-0235</strain>
    </source>
</reference>
<evidence type="ECO:0000313" key="3">
    <source>
        <dbReference type="Proteomes" id="UP000813444"/>
    </source>
</evidence>
<evidence type="ECO:0008006" key="4">
    <source>
        <dbReference type="Google" id="ProtNLM"/>
    </source>
</evidence>